<dbReference type="AlphaFoldDB" id="A0A6A4HF52"/>
<dbReference type="Proteomes" id="UP000799118">
    <property type="component" value="Unassembled WGS sequence"/>
</dbReference>
<dbReference type="PANTHER" id="PTHR43976:SF16">
    <property type="entry name" value="SHORT-CHAIN DEHYDROGENASE_REDUCTASE FAMILY PROTEIN"/>
    <property type="match status" value="1"/>
</dbReference>
<dbReference type="EMBL" id="ML769503">
    <property type="protein sequence ID" value="KAE9397059.1"/>
    <property type="molecule type" value="Genomic_DNA"/>
</dbReference>
<evidence type="ECO:0000313" key="4">
    <source>
        <dbReference type="EMBL" id="KAE9397059.1"/>
    </source>
</evidence>
<dbReference type="InterPro" id="IPR051911">
    <property type="entry name" value="SDR_oxidoreductase"/>
</dbReference>
<comment type="similarity">
    <text evidence="1 3">Belongs to the short-chain dehydrogenases/reductases (SDR) family.</text>
</comment>
<organism evidence="4 5">
    <name type="scientific">Gymnopus androsaceus JB14</name>
    <dbReference type="NCBI Taxonomy" id="1447944"/>
    <lineage>
        <taxon>Eukaryota</taxon>
        <taxon>Fungi</taxon>
        <taxon>Dikarya</taxon>
        <taxon>Basidiomycota</taxon>
        <taxon>Agaricomycotina</taxon>
        <taxon>Agaricomycetes</taxon>
        <taxon>Agaricomycetidae</taxon>
        <taxon>Agaricales</taxon>
        <taxon>Marasmiineae</taxon>
        <taxon>Omphalotaceae</taxon>
        <taxon>Gymnopus</taxon>
    </lineage>
</organism>
<protein>
    <submittedName>
        <fullName evidence="4">NAD(P)-binding protein</fullName>
    </submittedName>
</protein>
<name>A0A6A4HF52_9AGAR</name>
<dbReference type="OrthoDB" id="1274115at2759"/>
<dbReference type="InterPro" id="IPR036291">
    <property type="entry name" value="NAD(P)-bd_dom_sf"/>
</dbReference>
<accession>A0A6A4HF52</accession>
<dbReference type="InterPro" id="IPR002347">
    <property type="entry name" value="SDR_fam"/>
</dbReference>
<proteinExistence type="inferred from homology"/>
<keyword evidence="5" id="KW-1185">Reference proteome</keyword>
<dbReference type="PANTHER" id="PTHR43976">
    <property type="entry name" value="SHORT CHAIN DEHYDROGENASE"/>
    <property type="match status" value="1"/>
</dbReference>
<sequence>MLKSNYQLSVSDHNHYHPMSESHIIGNQRVWLITGGSSGFSLEVTKVVLKKGDIAVTTYRPPNIPESLAMVQASLLSSQSSNLLLLPLDLASSSPSDSQVSDVFSKAITHFGRIDVVFNNVGFTTLGEIEGIPEENARRMFDINFWGMARVSREAVKVFRDVNPEMGGGRIGGRLLNVSSRAGVVPNAGLGYYSASKQALEGFTEALVMEVDPAWNIKITILEPSAFRTHAVNSSLITFPQHPAYTSNPSLPSHFIRKWFANHNDITGDPMFAAEQIYKFSSWDEQEGEVPLRLQLGDDSWTGIRDRLKSMLKEQERVEGWSKGLVPLGKGFEF</sequence>
<dbReference type="SUPFAM" id="SSF51735">
    <property type="entry name" value="NAD(P)-binding Rossmann-fold domains"/>
    <property type="match status" value="1"/>
</dbReference>
<dbReference type="GO" id="GO:0016491">
    <property type="term" value="F:oxidoreductase activity"/>
    <property type="evidence" value="ECO:0007669"/>
    <property type="project" value="UniProtKB-KW"/>
</dbReference>
<evidence type="ECO:0000313" key="5">
    <source>
        <dbReference type="Proteomes" id="UP000799118"/>
    </source>
</evidence>
<evidence type="ECO:0000256" key="1">
    <source>
        <dbReference type="ARBA" id="ARBA00006484"/>
    </source>
</evidence>
<evidence type="ECO:0000256" key="2">
    <source>
        <dbReference type="ARBA" id="ARBA00023002"/>
    </source>
</evidence>
<gene>
    <name evidence="4" type="ORF">BT96DRAFT_860448</name>
</gene>
<reference evidence="4" key="1">
    <citation type="journal article" date="2019" name="Environ. Microbiol.">
        <title>Fungal ecological strategies reflected in gene transcription - a case study of two litter decomposers.</title>
        <authorList>
            <person name="Barbi F."/>
            <person name="Kohler A."/>
            <person name="Barry K."/>
            <person name="Baskaran P."/>
            <person name="Daum C."/>
            <person name="Fauchery L."/>
            <person name="Ihrmark K."/>
            <person name="Kuo A."/>
            <person name="LaButti K."/>
            <person name="Lipzen A."/>
            <person name="Morin E."/>
            <person name="Grigoriev I.V."/>
            <person name="Henrissat B."/>
            <person name="Lindahl B."/>
            <person name="Martin F."/>
        </authorList>
    </citation>
    <scope>NUCLEOTIDE SEQUENCE</scope>
    <source>
        <strain evidence="4">JB14</strain>
    </source>
</reference>
<evidence type="ECO:0000256" key="3">
    <source>
        <dbReference type="RuleBase" id="RU000363"/>
    </source>
</evidence>
<dbReference type="Pfam" id="PF00106">
    <property type="entry name" value="adh_short"/>
    <property type="match status" value="1"/>
</dbReference>
<dbReference type="Gene3D" id="3.40.50.720">
    <property type="entry name" value="NAD(P)-binding Rossmann-like Domain"/>
    <property type="match status" value="1"/>
</dbReference>
<dbReference type="PRINTS" id="PR00081">
    <property type="entry name" value="GDHRDH"/>
</dbReference>
<dbReference type="PRINTS" id="PR00080">
    <property type="entry name" value="SDRFAMILY"/>
</dbReference>
<keyword evidence="2" id="KW-0560">Oxidoreductase</keyword>